<gene>
    <name evidence="3" type="ORF">WR25_15668</name>
</gene>
<evidence type="ECO:0000313" key="3">
    <source>
        <dbReference type="EMBL" id="PAV59329.1"/>
    </source>
</evidence>
<sequence length="168" mass="19397">MRYFTLTLFFFISISIISAKKFKVKNEKVQVPEPVVVEVHPHQHSEPHQDTNNNPEQPPVQINTHKNVKRPGILKALDPYEQCKAECRRKRDDTQMHDYVEQLRQELAAAEAELKAEEERQKQANAVQNQQVDLHQNKLKNDAEQLLDHAEKAHQASKNVVHDVNGAN</sequence>
<keyword evidence="4" id="KW-1185">Reference proteome</keyword>
<feature type="compositionally biased region" description="Low complexity" evidence="1">
    <location>
        <begin position="123"/>
        <end position="132"/>
    </location>
</feature>
<organism evidence="3 4">
    <name type="scientific">Diploscapter pachys</name>
    <dbReference type="NCBI Taxonomy" id="2018661"/>
    <lineage>
        <taxon>Eukaryota</taxon>
        <taxon>Metazoa</taxon>
        <taxon>Ecdysozoa</taxon>
        <taxon>Nematoda</taxon>
        <taxon>Chromadorea</taxon>
        <taxon>Rhabditida</taxon>
        <taxon>Rhabditina</taxon>
        <taxon>Rhabditomorpha</taxon>
        <taxon>Rhabditoidea</taxon>
        <taxon>Rhabditidae</taxon>
        <taxon>Diploscapter</taxon>
    </lineage>
</organism>
<evidence type="ECO:0000256" key="2">
    <source>
        <dbReference type="SAM" id="SignalP"/>
    </source>
</evidence>
<dbReference type="EMBL" id="LIAE01010531">
    <property type="protein sequence ID" value="PAV59329.1"/>
    <property type="molecule type" value="Genomic_DNA"/>
</dbReference>
<reference evidence="3 4" key="1">
    <citation type="journal article" date="2017" name="Curr. Biol.">
        <title>Genome architecture and evolution of a unichromosomal asexual nematode.</title>
        <authorList>
            <person name="Fradin H."/>
            <person name="Zegar C."/>
            <person name="Gutwein M."/>
            <person name="Lucas J."/>
            <person name="Kovtun M."/>
            <person name="Corcoran D."/>
            <person name="Baugh L.R."/>
            <person name="Kiontke K."/>
            <person name="Gunsalus K."/>
            <person name="Fitch D.H."/>
            <person name="Piano F."/>
        </authorList>
    </citation>
    <scope>NUCLEOTIDE SEQUENCE [LARGE SCALE GENOMIC DNA]</scope>
    <source>
        <strain evidence="3">PF1309</strain>
    </source>
</reference>
<dbReference type="Proteomes" id="UP000218231">
    <property type="component" value="Unassembled WGS sequence"/>
</dbReference>
<feature type="compositionally biased region" description="Polar residues" evidence="1">
    <location>
        <begin position="50"/>
        <end position="65"/>
    </location>
</feature>
<name>A0A2A2JCK6_9BILA</name>
<evidence type="ECO:0008006" key="5">
    <source>
        <dbReference type="Google" id="ProtNLM"/>
    </source>
</evidence>
<comment type="caution">
    <text evidence="3">The sequence shown here is derived from an EMBL/GenBank/DDBJ whole genome shotgun (WGS) entry which is preliminary data.</text>
</comment>
<evidence type="ECO:0000313" key="4">
    <source>
        <dbReference type="Proteomes" id="UP000218231"/>
    </source>
</evidence>
<feature type="region of interest" description="Disordered" evidence="1">
    <location>
        <begin position="117"/>
        <end position="168"/>
    </location>
</feature>
<dbReference type="AlphaFoldDB" id="A0A2A2JCK6"/>
<accession>A0A2A2JCK6</accession>
<feature type="chain" id="PRO_5012245935" description="SXP/RAL-2 family protein Ani s 5-like cation-binding domain-containing protein" evidence="2">
    <location>
        <begin position="20"/>
        <end position="168"/>
    </location>
</feature>
<feature type="compositionally biased region" description="Basic and acidic residues" evidence="1">
    <location>
        <begin position="135"/>
        <end position="154"/>
    </location>
</feature>
<feature type="compositionally biased region" description="Basic and acidic residues" evidence="1">
    <location>
        <begin position="40"/>
        <end position="49"/>
    </location>
</feature>
<evidence type="ECO:0000256" key="1">
    <source>
        <dbReference type="SAM" id="MobiDB-lite"/>
    </source>
</evidence>
<dbReference type="STRING" id="2018661.A0A2A2JCK6"/>
<protein>
    <recommendedName>
        <fullName evidence="5">SXP/RAL-2 family protein Ani s 5-like cation-binding domain-containing protein</fullName>
    </recommendedName>
</protein>
<proteinExistence type="predicted"/>
<feature type="signal peptide" evidence="2">
    <location>
        <begin position="1"/>
        <end position="19"/>
    </location>
</feature>
<keyword evidence="2" id="KW-0732">Signal</keyword>
<dbReference type="OrthoDB" id="5876270at2759"/>
<feature type="region of interest" description="Disordered" evidence="1">
    <location>
        <begin position="40"/>
        <end position="71"/>
    </location>
</feature>